<keyword evidence="3" id="KW-1185">Reference proteome</keyword>
<dbReference type="EMBL" id="CP008743">
    <property type="protein sequence ID" value="ARN84473.1"/>
    <property type="molecule type" value="Genomic_DNA"/>
</dbReference>
<keyword evidence="1" id="KW-0472">Membrane</keyword>
<keyword evidence="1" id="KW-0812">Transmembrane</keyword>
<gene>
    <name evidence="2" type="ORF">GQ61_03090</name>
</gene>
<proteinExistence type="predicted"/>
<reference evidence="2 3" key="1">
    <citation type="submission" date="2014-06" db="EMBL/GenBank/DDBJ databases">
        <title>The genome of the endonuclear symbiont Nucleicultrix amoebiphila.</title>
        <authorList>
            <person name="Schulz F."/>
            <person name="Horn M."/>
        </authorList>
    </citation>
    <scope>NUCLEOTIDE SEQUENCE [LARGE SCALE GENOMIC DNA]</scope>
    <source>
        <strain evidence="2 3">FS5</strain>
    </source>
</reference>
<feature type="transmembrane region" description="Helical" evidence="1">
    <location>
        <begin position="272"/>
        <end position="291"/>
    </location>
</feature>
<accession>A0A1W6N3Q4</accession>
<organism evidence="2 3">
    <name type="scientific">Candidatus Nucleicultrix amoebiphila FS5</name>
    <dbReference type="NCBI Taxonomy" id="1414854"/>
    <lineage>
        <taxon>Bacteria</taxon>
        <taxon>Pseudomonadati</taxon>
        <taxon>Pseudomonadota</taxon>
        <taxon>Alphaproteobacteria</taxon>
        <taxon>Holosporales</taxon>
        <taxon>Candidatus Nucleicultricaceae</taxon>
        <taxon>Candidatus Nucleicultrix</taxon>
    </lineage>
</organism>
<dbReference type="STRING" id="1414854.GQ61_03090"/>
<evidence type="ECO:0000313" key="2">
    <source>
        <dbReference type="EMBL" id="ARN84473.1"/>
    </source>
</evidence>
<evidence type="ECO:0000256" key="1">
    <source>
        <dbReference type="SAM" id="Phobius"/>
    </source>
</evidence>
<dbReference type="RefSeq" id="WP_085783873.1">
    <property type="nucleotide sequence ID" value="NZ_CP008743.1"/>
</dbReference>
<protein>
    <submittedName>
        <fullName evidence="2">Uncharacterized protein</fullName>
    </submittedName>
</protein>
<dbReference type="AlphaFoldDB" id="A0A1W6N3Q4"/>
<dbReference type="KEGG" id="naf:GQ61_03090"/>
<name>A0A1W6N3Q4_9PROT</name>
<evidence type="ECO:0000313" key="3">
    <source>
        <dbReference type="Proteomes" id="UP000237351"/>
    </source>
</evidence>
<sequence>MKQDLIINDDSMCLLTWQRNKLVTIKTLQTLEHFTPQKGKLNVYVNVSKQSFFSGVLPQCSYWDQHQILIKKLMFLSRSEEGVGGKRLQFRQFNGVHIEGFDSIQYNVEQLIKKYQTISGIYSIPLEIPQIISMVNSSNCYLLFYRVETFFLKMIYVNDQKTKYTRIIPVKDYLSIATFKNEVKAAINFLKRHFALDNKLDILIFRDKNMENWEWQSMFTQDGYFQISNPYHENFEYYCIRLFHKRRLSRAKIRSKALQEVSRQQLIMRIKMSLILFGVSFFLFFNLMQSYEIYNLNKALSQFFKPPIHINENSLTSVKQMQDFLRIHKAKLNPLFYLSKLALKRNGSILFDQVSWSYPLSFNNKTQECKLMLKFKSHSKQIKELNTYLKNNFFDFYSQTEEVNKTFQWHMNEENESHFQDYTLLMKKRVHED</sequence>
<keyword evidence="1" id="KW-1133">Transmembrane helix</keyword>
<dbReference type="Proteomes" id="UP000237351">
    <property type="component" value="Chromosome"/>
</dbReference>